<sequence>MNGRRRVLVVGGGVAAHRLAEKLHDHGHRGGVTLLEPATPPPASEPAGAVPALVVPGALPTGLDLRRREVWSLRDGVRVRHPYDVLVLATGARPLVPDVPGLRMADGRLSAGVLAPRPSPGPAEGEPPRGPVAVVGDGPAALTYASDLARRGVDVTLLCRGRYPLARRLDEHCGALLAERLALSGVTVLTGRALRRRVPDGLLLDDGRELPAASVLLCLGATPDTGLARAAGLPVGAGVLVDHRFRTSDPHVYAVGPCAEPVDGELPRRYADFDQDVELDQAEALAEILATGRTPAGSRPELGVPGDPLRLPSRVAELFCVGRPDDFTRPGVRVVTLSGAGDDGHARLAVRGDRLVAAVVFGLPKAVAALAHLHRHGRRLPSDRLSLLLGLPSGPPSSARGAADDLVLCLCNNVSRRALSGAWRAGARTVPALAAATGATTGCGGCTRELTQLCRSLGEAPPAPPPASRTPERPAESRRPREAA</sequence>
<dbReference type="PRINTS" id="PR00368">
    <property type="entry name" value="FADPNR"/>
</dbReference>
<evidence type="ECO:0000259" key="6">
    <source>
        <dbReference type="Pfam" id="PF07992"/>
    </source>
</evidence>
<evidence type="ECO:0000313" key="7">
    <source>
        <dbReference type="EMBL" id="MBB1259284.1"/>
    </source>
</evidence>
<dbReference type="Proteomes" id="UP000517765">
    <property type="component" value="Unassembled WGS sequence"/>
</dbReference>
<feature type="domain" description="BFD-like [2Fe-2S]-binding" evidence="5">
    <location>
        <begin position="408"/>
        <end position="453"/>
    </location>
</feature>
<reference evidence="8" key="1">
    <citation type="submission" date="2020-05" db="EMBL/GenBank/DDBJ databases">
        <title>Classification of alakaliphilic streptomycetes isolated from an alkaline soil next to Lonar Crater, India and a proposal for the recognition of Streptomyces alkaliterrae sp. nov.</title>
        <authorList>
            <person name="Golinska P."/>
        </authorList>
    </citation>
    <scope>NUCLEOTIDE SEQUENCE [LARGE SCALE GENOMIC DNA]</scope>
    <source>
        <strain evidence="8">OF8</strain>
    </source>
</reference>
<organism evidence="7 8">
    <name type="scientific">Streptomyces alkaliterrae</name>
    <dbReference type="NCBI Taxonomy" id="2213162"/>
    <lineage>
        <taxon>Bacteria</taxon>
        <taxon>Bacillati</taxon>
        <taxon>Actinomycetota</taxon>
        <taxon>Actinomycetes</taxon>
        <taxon>Kitasatosporales</taxon>
        <taxon>Streptomycetaceae</taxon>
        <taxon>Streptomyces</taxon>
    </lineage>
</organism>
<evidence type="ECO:0000256" key="4">
    <source>
        <dbReference type="SAM" id="MobiDB-lite"/>
    </source>
</evidence>
<dbReference type="EMBL" id="JABJXA010000048">
    <property type="protein sequence ID" value="MBB1259284.1"/>
    <property type="molecule type" value="Genomic_DNA"/>
</dbReference>
<dbReference type="InterPro" id="IPR050260">
    <property type="entry name" value="FAD-bd_OxRdtase"/>
</dbReference>
<proteinExistence type="predicted"/>
<dbReference type="InterPro" id="IPR023753">
    <property type="entry name" value="FAD/NAD-binding_dom"/>
</dbReference>
<protein>
    <submittedName>
        <fullName evidence="7">FAD-dependent oxidoreductase</fullName>
    </submittedName>
</protein>
<evidence type="ECO:0000256" key="3">
    <source>
        <dbReference type="ARBA" id="ARBA00022827"/>
    </source>
</evidence>
<keyword evidence="3" id="KW-0274">FAD</keyword>
<dbReference type="RefSeq" id="WP_181356309.1">
    <property type="nucleotide sequence ID" value="NZ_JABJXA010000048.1"/>
</dbReference>
<dbReference type="Gene3D" id="3.50.50.60">
    <property type="entry name" value="FAD/NAD(P)-binding domain"/>
    <property type="match status" value="2"/>
</dbReference>
<dbReference type="InterPro" id="IPR007419">
    <property type="entry name" value="BFD-like_2Fe2S-bd_dom"/>
</dbReference>
<feature type="region of interest" description="Disordered" evidence="4">
    <location>
        <begin position="456"/>
        <end position="484"/>
    </location>
</feature>
<dbReference type="GO" id="GO:0016491">
    <property type="term" value="F:oxidoreductase activity"/>
    <property type="evidence" value="ECO:0007669"/>
    <property type="project" value="InterPro"/>
</dbReference>
<dbReference type="PANTHER" id="PTHR43429">
    <property type="entry name" value="PYRIDINE NUCLEOTIDE-DISULFIDE OXIDOREDUCTASE DOMAIN-CONTAINING"/>
    <property type="match status" value="1"/>
</dbReference>
<keyword evidence="2" id="KW-0285">Flavoprotein</keyword>
<gene>
    <name evidence="7" type="ORF">H3147_10590</name>
</gene>
<feature type="compositionally biased region" description="Basic and acidic residues" evidence="4">
    <location>
        <begin position="470"/>
        <end position="484"/>
    </location>
</feature>
<dbReference type="Gene3D" id="1.10.10.1100">
    <property type="entry name" value="BFD-like [2Fe-2S]-binding domain"/>
    <property type="match status" value="1"/>
</dbReference>
<comment type="cofactor">
    <cofactor evidence="1">
        <name>FAD</name>
        <dbReference type="ChEBI" id="CHEBI:57692"/>
    </cofactor>
</comment>
<dbReference type="InterPro" id="IPR041854">
    <property type="entry name" value="BFD-like_2Fe2S-bd_dom_sf"/>
</dbReference>
<dbReference type="SUPFAM" id="SSF51905">
    <property type="entry name" value="FAD/NAD(P)-binding domain"/>
    <property type="match status" value="1"/>
</dbReference>
<dbReference type="Pfam" id="PF04324">
    <property type="entry name" value="Fer2_BFD"/>
    <property type="match status" value="1"/>
</dbReference>
<name>A0A7W3ZSK0_9ACTN</name>
<evidence type="ECO:0000259" key="5">
    <source>
        <dbReference type="Pfam" id="PF04324"/>
    </source>
</evidence>
<dbReference type="Pfam" id="PF07992">
    <property type="entry name" value="Pyr_redox_2"/>
    <property type="match status" value="1"/>
</dbReference>
<dbReference type="AlphaFoldDB" id="A0A7W3ZSK0"/>
<evidence type="ECO:0000313" key="8">
    <source>
        <dbReference type="Proteomes" id="UP000517765"/>
    </source>
</evidence>
<dbReference type="PANTHER" id="PTHR43429:SF3">
    <property type="entry name" value="NITRITE REDUCTASE [NAD(P)H]"/>
    <property type="match status" value="1"/>
</dbReference>
<comment type="caution">
    <text evidence="7">The sequence shown here is derived from an EMBL/GenBank/DDBJ whole genome shotgun (WGS) entry which is preliminary data.</text>
</comment>
<feature type="domain" description="FAD/NAD(P)-binding" evidence="6">
    <location>
        <begin position="78"/>
        <end position="263"/>
    </location>
</feature>
<evidence type="ECO:0000256" key="1">
    <source>
        <dbReference type="ARBA" id="ARBA00001974"/>
    </source>
</evidence>
<accession>A0A7W3ZSK0</accession>
<evidence type="ECO:0000256" key="2">
    <source>
        <dbReference type="ARBA" id="ARBA00022630"/>
    </source>
</evidence>
<dbReference type="InterPro" id="IPR036188">
    <property type="entry name" value="FAD/NAD-bd_sf"/>
</dbReference>